<dbReference type="SUPFAM" id="SSF46785">
    <property type="entry name" value="Winged helix' DNA-binding domain"/>
    <property type="match status" value="1"/>
</dbReference>
<dbReference type="Gene3D" id="1.10.10.10">
    <property type="entry name" value="Winged helix-like DNA-binding domain superfamily/Winged helix DNA-binding domain"/>
    <property type="match status" value="1"/>
</dbReference>
<dbReference type="PROSITE" id="PS51197">
    <property type="entry name" value="HTH_RRF2_2"/>
    <property type="match status" value="1"/>
</dbReference>
<dbReference type="RefSeq" id="WP_153511728.1">
    <property type="nucleotide sequence ID" value="NZ_CP045652.1"/>
</dbReference>
<name>A0A5Q0QGS5_9SPHI</name>
<dbReference type="AlphaFoldDB" id="A0A5Q0QGS5"/>
<organism evidence="1 2">
    <name type="scientific">Sphingobacterium zhuxiongii</name>
    <dbReference type="NCBI Taxonomy" id="2662364"/>
    <lineage>
        <taxon>Bacteria</taxon>
        <taxon>Pseudomonadati</taxon>
        <taxon>Bacteroidota</taxon>
        <taxon>Sphingobacteriia</taxon>
        <taxon>Sphingobacteriales</taxon>
        <taxon>Sphingobacteriaceae</taxon>
        <taxon>Sphingobacterium</taxon>
    </lineage>
</organism>
<dbReference type="GO" id="GO:0005829">
    <property type="term" value="C:cytosol"/>
    <property type="evidence" value="ECO:0007669"/>
    <property type="project" value="TreeGrafter"/>
</dbReference>
<dbReference type="Pfam" id="PF02082">
    <property type="entry name" value="Rrf2"/>
    <property type="match status" value="1"/>
</dbReference>
<dbReference type="PANTHER" id="PTHR33221">
    <property type="entry name" value="WINGED HELIX-TURN-HELIX TRANSCRIPTIONAL REGULATOR, RRF2 FAMILY"/>
    <property type="match status" value="1"/>
</dbReference>
<dbReference type="GO" id="GO:0003700">
    <property type="term" value="F:DNA-binding transcription factor activity"/>
    <property type="evidence" value="ECO:0007669"/>
    <property type="project" value="TreeGrafter"/>
</dbReference>
<dbReference type="KEGG" id="sphe:GFH32_11370"/>
<dbReference type="InterPro" id="IPR000944">
    <property type="entry name" value="Tscrpt_reg_Rrf2"/>
</dbReference>
<evidence type="ECO:0000313" key="1">
    <source>
        <dbReference type="EMBL" id="QGA26882.1"/>
    </source>
</evidence>
<evidence type="ECO:0000313" key="2">
    <source>
        <dbReference type="Proteomes" id="UP000326921"/>
    </source>
</evidence>
<dbReference type="EMBL" id="CP045652">
    <property type="protein sequence ID" value="QGA26882.1"/>
    <property type="molecule type" value="Genomic_DNA"/>
</dbReference>
<dbReference type="PANTHER" id="PTHR33221:SF13">
    <property type="entry name" value="TRANSCRIPTIONAL REGULATOR-RELATED"/>
    <property type="match status" value="1"/>
</dbReference>
<proteinExistence type="predicted"/>
<keyword evidence="2" id="KW-1185">Reference proteome</keyword>
<reference evidence="1 2" key="1">
    <citation type="submission" date="2019-10" db="EMBL/GenBank/DDBJ databases">
        <authorList>
            <person name="Dong K."/>
        </authorList>
    </citation>
    <scope>NUCLEOTIDE SEQUENCE [LARGE SCALE GENOMIC DNA]</scope>
    <source>
        <strain evidence="2">dk4302</strain>
    </source>
</reference>
<dbReference type="InterPro" id="IPR036388">
    <property type="entry name" value="WH-like_DNA-bd_sf"/>
</dbReference>
<dbReference type="NCBIfam" id="TIGR00738">
    <property type="entry name" value="rrf2_super"/>
    <property type="match status" value="1"/>
</dbReference>
<dbReference type="InterPro" id="IPR036390">
    <property type="entry name" value="WH_DNA-bd_sf"/>
</dbReference>
<dbReference type="Proteomes" id="UP000326921">
    <property type="component" value="Chromosome"/>
</dbReference>
<sequence length="147" mass="16030">MFSKAAEHGIKAIIYIATQSMEGKRVKIGEVSEHTATPEAFTAKVLGTLTKYKILQSIKGPYGGFQMSERQIEDVKVADIVKALDGDQIFTGCALGLSACNHLNPCPMHERFVAIRSELKSMMESTTIHDLATGLIAGESVLMRTEQ</sequence>
<accession>A0A5Q0QGS5</accession>
<protein>
    <submittedName>
        <fullName evidence="1">Rrf2 family transcriptional regulator</fullName>
    </submittedName>
</protein>
<gene>
    <name evidence="1" type="ORF">GFH32_11370</name>
</gene>